<keyword evidence="5 6" id="KW-0472">Membrane</keyword>
<feature type="transmembrane region" description="Helical" evidence="6">
    <location>
        <begin position="150"/>
        <end position="169"/>
    </location>
</feature>
<accession>A0A1X6Z828</accession>
<dbReference type="InterPro" id="IPR000620">
    <property type="entry name" value="EamA_dom"/>
</dbReference>
<keyword evidence="9" id="KW-1185">Reference proteome</keyword>
<dbReference type="OrthoDB" id="9812899at2"/>
<organism evidence="8 9">
    <name type="scientific">Pseudooceanicola marinus</name>
    <dbReference type="NCBI Taxonomy" id="396013"/>
    <lineage>
        <taxon>Bacteria</taxon>
        <taxon>Pseudomonadati</taxon>
        <taxon>Pseudomonadota</taxon>
        <taxon>Alphaproteobacteria</taxon>
        <taxon>Rhodobacterales</taxon>
        <taxon>Paracoccaceae</taxon>
        <taxon>Pseudooceanicola</taxon>
    </lineage>
</organism>
<dbReference type="GO" id="GO:0016020">
    <property type="term" value="C:membrane"/>
    <property type="evidence" value="ECO:0007669"/>
    <property type="project" value="UniProtKB-SubCell"/>
</dbReference>
<evidence type="ECO:0000313" key="9">
    <source>
        <dbReference type="Proteomes" id="UP000193963"/>
    </source>
</evidence>
<reference evidence="8 9" key="1">
    <citation type="submission" date="2017-03" db="EMBL/GenBank/DDBJ databases">
        <authorList>
            <person name="Afonso C.L."/>
            <person name="Miller P.J."/>
            <person name="Scott M.A."/>
            <person name="Spackman E."/>
            <person name="Goraichik I."/>
            <person name="Dimitrov K.M."/>
            <person name="Suarez D.L."/>
            <person name="Swayne D.E."/>
        </authorList>
    </citation>
    <scope>NUCLEOTIDE SEQUENCE [LARGE SCALE GENOMIC DNA]</scope>
    <source>
        <strain evidence="8 9">CECT 7751</strain>
    </source>
</reference>
<evidence type="ECO:0000256" key="4">
    <source>
        <dbReference type="ARBA" id="ARBA00022989"/>
    </source>
</evidence>
<evidence type="ECO:0000256" key="3">
    <source>
        <dbReference type="ARBA" id="ARBA00022692"/>
    </source>
</evidence>
<evidence type="ECO:0000256" key="1">
    <source>
        <dbReference type="ARBA" id="ARBA00004141"/>
    </source>
</evidence>
<sequence>MTHHHPARGAVMMIAAGAIFALYNTLTQHIAMGLGLAGPTIAFWQYLTATLLALPWALSRDRAAWAMRQPWLHLARAGCAVAGVQLWVASLAFVPIWQASALILLSPFFVTLGAALLLHEETPPRRWLAVLGGLAGGMILLAPWSEAFSWAALMPVGAAALWAGTSLLTKRMTATEAPESLTLHLLMLLTPANAVLAVLALPSGAGLGALLPPAGALSLLVLAGLLTAAAQYAIARAYSLADAGFLQPFDHVKLPLNVALGVLIFGFVPPGSMWTGSALIVAASFYLLDRERRDSAAPQSGAAQV</sequence>
<feature type="transmembrane region" description="Helical" evidence="6">
    <location>
        <begin position="96"/>
        <end position="118"/>
    </location>
</feature>
<dbReference type="Proteomes" id="UP000193963">
    <property type="component" value="Unassembled WGS sequence"/>
</dbReference>
<dbReference type="AlphaFoldDB" id="A0A1X6Z828"/>
<keyword evidence="4 6" id="KW-1133">Transmembrane helix</keyword>
<proteinExistence type="inferred from homology"/>
<dbReference type="InterPro" id="IPR037185">
    <property type="entry name" value="EmrE-like"/>
</dbReference>
<feature type="transmembrane region" description="Helical" evidence="6">
    <location>
        <begin position="181"/>
        <end position="202"/>
    </location>
</feature>
<protein>
    <submittedName>
        <fullName evidence="8">Riboflavin transporter</fullName>
    </submittedName>
</protein>
<dbReference type="RefSeq" id="WP_085887780.1">
    <property type="nucleotide sequence ID" value="NZ_FWFN01000003.1"/>
</dbReference>
<gene>
    <name evidence="8" type="primary">ribN_3</name>
    <name evidence="8" type="ORF">PSM7751_01923</name>
</gene>
<feature type="transmembrane region" description="Helical" evidence="6">
    <location>
        <begin position="71"/>
        <end position="90"/>
    </location>
</feature>
<feature type="transmembrane region" description="Helical" evidence="6">
    <location>
        <begin position="127"/>
        <end position="144"/>
    </location>
</feature>
<feature type="transmembrane region" description="Helical" evidence="6">
    <location>
        <begin position="256"/>
        <end position="288"/>
    </location>
</feature>
<evidence type="ECO:0000259" key="7">
    <source>
        <dbReference type="Pfam" id="PF00892"/>
    </source>
</evidence>
<evidence type="ECO:0000256" key="2">
    <source>
        <dbReference type="ARBA" id="ARBA00009853"/>
    </source>
</evidence>
<evidence type="ECO:0000256" key="5">
    <source>
        <dbReference type="ARBA" id="ARBA00023136"/>
    </source>
</evidence>
<feature type="transmembrane region" description="Helical" evidence="6">
    <location>
        <begin position="7"/>
        <end position="26"/>
    </location>
</feature>
<dbReference type="PANTHER" id="PTHR22911">
    <property type="entry name" value="ACYL-MALONYL CONDENSING ENZYME-RELATED"/>
    <property type="match status" value="1"/>
</dbReference>
<comment type="similarity">
    <text evidence="2">Belongs to the drug/metabolite transporter (DMT) superfamily. 10 TMS drug/metabolite exporter (DME) (TC 2.A.7.3) family.</text>
</comment>
<feature type="transmembrane region" description="Helical" evidence="6">
    <location>
        <begin position="41"/>
        <end position="59"/>
    </location>
</feature>
<evidence type="ECO:0000256" key="6">
    <source>
        <dbReference type="SAM" id="Phobius"/>
    </source>
</evidence>
<dbReference type="PANTHER" id="PTHR22911:SF6">
    <property type="entry name" value="SOLUTE CARRIER FAMILY 35 MEMBER G1"/>
    <property type="match status" value="1"/>
</dbReference>
<comment type="subcellular location">
    <subcellularLocation>
        <location evidence="1">Membrane</location>
        <topology evidence="1">Multi-pass membrane protein</topology>
    </subcellularLocation>
</comment>
<name>A0A1X6Z828_9RHOB</name>
<dbReference type="EMBL" id="FWFN01000003">
    <property type="protein sequence ID" value="SLN41631.1"/>
    <property type="molecule type" value="Genomic_DNA"/>
</dbReference>
<evidence type="ECO:0000313" key="8">
    <source>
        <dbReference type="EMBL" id="SLN41631.1"/>
    </source>
</evidence>
<keyword evidence="3 6" id="KW-0812">Transmembrane</keyword>
<feature type="transmembrane region" description="Helical" evidence="6">
    <location>
        <begin position="214"/>
        <end position="235"/>
    </location>
</feature>
<feature type="domain" description="EamA" evidence="7">
    <location>
        <begin position="8"/>
        <end position="140"/>
    </location>
</feature>
<dbReference type="Pfam" id="PF00892">
    <property type="entry name" value="EamA"/>
    <property type="match status" value="1"/>
</dbReference>
<dbReference type="SUPFAM" id="SSF103481">
    <property type="entry name" value="Multidrug resistance efflux transporter EmrE"/>
    <property type="match status" value="1"/>
</dbReference>